<dbReference type="Pfam" id="PF18417">
    <property type="entry name" value="LodA_C"/>
    <property type="match status" value="1"/>
</dbReference>
<evidence type="ECO:0000313" key="3">
    <source>
        <dbReference type="EMBL" id="MFG1254980.1"/>
    </source>
</evidence>
<dbReference type="Gene3D" id="2.120.10.30">
    <property type="entry name" value="TolB, C-terminal domain"/>
    <property type="match status" value="1"/>
</dbReference>
<comment type="caution">
    <text evidence="3">The sequence shown here is derived from an EMBL/GenBank/DDBJ whole genome shotgun (WGS) entry which is preliminary data.</text>
</comment>
<dbReference type="PROSITE" id="PS51318">
    <property type="entry name" value="TAT"/>
    <property type="match status" value="1"/>
</dbReference>
<accession>A0ABW6ZMB6</accession>
<proteinExistence type="predicted"/>
<dbReference type="InterPro" id="IPR041168">
    <property type="entry name" value="LodA_N"/>
</dbReference>
<dbReference type="SUPFAM" id="SSF101898">
    <property type="entry name" value="NHL repeat"/>
    <property type="match status" value="1"/>
</dbReference>
<dbReference type="InterPro" id="IPR041173">
    <property type="entry name" value="LodA_C"/>
</dbReference>
<keyword evidence="4" id="KW-1185">Reference proteome</keyword>
<gene>
    <name evidence="3" type="ORF">V5F30_22420</name>
</gene>
<dbReference type="Pfam" id="PF17990">
    <property type="entry name" value="LodA_N"/>
    <property type="match status" value="1"/>
</dbReference>
<dbReference type="EMBL" id="JBAFUR010000008">
    <property type="protein sequence ID" value="MFG1254980.1"/>
    <property type="molecule type" value="Genomic_DNA"/>
</dbReference>
<dbReference type="InterPro" id="IPR011042">
    <property type="entry name" value="6-blade_b-propeller_TolB-like"/>
</dbReference>
<sequence length="884" mass="94256">MGDGVLSRRAFVAGLSAGLSAGVTGATQASAAPGGIDPKRVARIAIHPAIGVARVGNSKDAFYFGPEVPGGVPVGPFKDEAGAMAKQAARFRLFAYDAQGRVLGEVTAREAEVSWTLTVANTKALWYGIDIPFDLPGAPAAGRRNAKVADRASLAIVPGPRTVTGPGAKPQRLDGGAFQGQSVNLGEVMTDSDGRLVVMPASGRCHPAPDAPPMSGYADNDGWADDTGDGPVDAVVRLSGREFRADPAWLISVGPNYAPAIATSLVTLHDVVEATLVAASKRKAPATVFEEHVWPIFARLSDLQWVNAGFLAKFGYGSAKDFARPAIRARLADASPANAAFRAEILALFRDPAAPDVRPDLEPQLYGDHLVLPPDVIEPRQWMTLTPLQYAHLRNWAAGRFTPGRPARAGRLEGIALGGQPAALDRAALEACVGGPFHPGQEFPWIARVPWIWTADMRLASTARSVDLTDYGPDMTSPEALSKSGPLSRLGPGGITQWLGLPWQADWASCRSGYQSSISPVLPAFWPARVPNTVLSEADYKVVMDTARAIDERRAAFARRLDWERFISAPTRPPVLAAMAQDWFRLGIVADRPGPRDGAFPARMKVETLVGFAREPDVSYGANTLYPQAATFPLVVANSDDNSLRLVDAEGGVTVMALSAPLERPEGMTRNLDGNLYVSCMNAGYVRRVTPKGEVSLFAEGFSQPMGIAADRQGNLYVANWVEKGFVSLITPDGKSRVLVPPEAGLVSPIGIIIAPDGALLVSWGGTSVARINATTGEIINLNWLTGFRNPRQMAYDTSYRLYVADQLDNGVKRFDPLGAPIPLILRGAELTMPFGLAFNLKGDLFTSQTRGRLIKKVELKGEVGIVSDFADGLPNPGGLVFIG</sequence>
<feature type="domain" description="L-Lysine epsilon oxidase N-terminal" evidence="1">
    <location>
        <begin position="47"/>
        <end position="251"/>
    </location>
</feature>
<organism evidence="3 4">
    <name type="scientific">Xanthobacter aminoxidans</name>
    <dbReference type="NCBI Taxonomy" id="186280"/>
    <lineage>
        <taxon>Bacteria</taxon>
        <taxon>Pseudomonadati</taxon>
        <taxon>Pseudomonadota</taxon>
        <taxon>Alphaproteobacteria</taxon>
        <taxon>Hyphomicrobiales</taxon>
        <taxon>Xanthobacteraceae</taxon>
        <taxon>Xanthobacter</taxon>
    </lineage>
</organism>
<evidence type="ECO:0000259" key="1">
    <source>
        <dbReference type="Pfam" id="PF17990"/>
    </source>
</evidence>
<dbReference type="Proteomes" id="UP001604043">
    <property type="component" value="Unassembled WGS sequence"/>
</dbReference>
<dbReference type="RefSeq" id="WP_394010029.1">
    <property type="nucleotide sequence ID" value="NZ_JBAFUR010000008.1"/>
</dbReference>
<evidence type="ECO:0000313" key="4">
    <source>
        <dbReference type="Proteomes" id="UP001604043"/>
    </source>
</evidence>
<reference evidence="3 4" key="1">
    <citation type="submission" date="2024-02" db="EMBL/GenBank/DDBJ databases">
        <title>Expansion and revision of Xanthobacter and proposal of Roseixanthobacter gen. nov.</title>
        <authorList>
            <person name="Soltysiak M.P.M."/>
            <person name="Jalihal A."/>
            <person name="Ory A."/>
            <person name="Chrisophersen C."/>
            <person name="Lee A.D."/>
            <person name="Boulton J."/>
            <person name="Springer M."/>
        </authorList>
    </citation>
    <scope>NUCLEOTIDE SEQUENCE [LARGE SCALE GENOMIC DNA]</scope>
    <source>
        <strain evidence="3 4">CB5</strain>
    </source>
</reference>
<feature type="domain" description="L-lysine epsilon oxidase C-terminal" evidence="2">
    <location>
        <begin position="378"/>
        <end position="522"/>
    </location>
</feature>
<name>A0ABW6ZMB6_9HYPH</name>
<evidence type="ECO:0000259" key="2">
    <source>
        <dbReference type="Pfam" id="PF18417"/>
    </source>
</evidence>
<dbReference type="InterPro" id="IPR006311">
    <property type="entry name" value="TAT_signal"/>
</dbReference>
<protein>
    <submittedName>
        <fullName evidence="3">LodA/GoxA family CTQ-dependent oxidase</fullName>
    </submittedName>
</protein>